<evidence type="ECO:0000256" key="2">
    <source>
        <dbReference type="ARBA" id="ARBA00006982"/>
    </source>
</evidence>
<comment type="catalytic activity">
    <reaction evidence="8">
        <text>CDP-1L-myo-inositol + 1D-myo-inositol 3-phosphate = bis(1L-myo-inositol) 3,1'-phosphate 1-phosphate + CMP + H(+)</text>
        <dbReference type="Rhea" id="RHEA:31327"/>
        <dbReference type="ChEBI" id="CHEBI:15378"/>
        <dbReference type="ChEBI" id="CHEBI:58401"/>
        <dbReference type="ChEBI" id="CHEBI:60377"/>
        <dbReference type="ChEBI" id="CHEBI:62573"/>
        <dbReference type="ChEBI" id="CHEBI:62576"/>
        <dbReference type="EC" id="2.7.8.34"/>
    </reaction>
</comment>
<dbReference type="InterPro" id="IPR048254">
    <property type="entry name" value="CDP_ALCOHOL_P_TRANSF_CS"/>
</dbReference>
<protein>
    <recommendedName>
        <fullName evidence="6">Bifunctional IPC transferase and DIPP synthase</fullName>
        <ecNumber evidence="4">2.7.7.74</ecNumber>
        <ecNumber evidence="5">2.7.8.34</ecNumber>
    </recommendedName>
</protein>
<dbReference type="InterPro" id="IPR029044">
    <property type="entry name" value="Nucleotide-diphossugar_trans"/>
</dbReference>
<dbReference type="GO" id="GO:0016780">
    <property type="term" value="F:phosphotransferase activity, for other substituted phosphate groups"/>
    <property type="evidence" value="ECO:0007669"/>
    <property type="project" value="InterPro"/>
</dbReference>
<evidence type="ECO:0000256" key="8">
    <source>
        <dbReference type="ARBA" id="ARBA00049235"/>
    </source>
</evidence>
<keyword evidence="11" id="KW-0812">Transmembrane</keyword>
<keyword evidence="11" id="KW-0472">Membrane</keyword>
<dbReference type="PROSITE" id="PS00379">
    <property type="entry name" value="CDP_ALCOHOL_P_TRANSF"/>
    <property type="match status" value="1"/>
</dbReference>
<dbReference type="EC" id="2.7.8.34" evidence="5"/>
<evidence type="ECO:0000256" key="11">
    <source>
        <dbReference type="SAM" id="Phobius"/>
    </source>
</evidence>
<sequence length="575" mass="57788">MRDSTPVPPSPPPPSGTSPTTAVILATTAAASLRCGDGTLVDRLTAQLGTLPVREVHVVGRSGAVIRASDGTHLIGSHGSAGLADDLRRIARVAREATGPVAVLAGDLVAHTESLAVLLDHPARGTGAVVAVEEDGDGPLHPPVRVEDGRVVAAGLPGRRVAGANGTFRGVLQVGDGDLASLAEVAEELAARAEAEGPGGPGGSGPGGAGAGELLLAGLVRSGVAVRAAGPGRLHCDRVAGRIAAEAAVRRLTEVDEDRARLEAAVKGDDGFFTTYFVSSWSPHLVRLAAGLRLTPNAVTGFSVGLAALSAVWFSAGTREARVAGAVLLYLSFVLDCVDGQLARYTRAFSPLGSWLDATFDRVKEYAVYAGLAAGYAAGTAVSTVGGTLGGTVEGAAAGTVAGTVAAGGAARAAAVRDIWTLAVAALILQVLRHMVDSAYSGARADAAARTAAGRALPGVRAGTGPPLVPAQAPAPGPPSGAPGDEDADTGRGAGRPDAGRDAGGVAGLSRRLERDAFARWLKRAIVLPIGERMALIAVTAAVFDARVTFLSLLAWGGLATLYMLGGRMGRSMAR</sequence>
<evidence type="ECO:0000256" key="10">
    <source>
        <dbReference type="SAM" id="MobiDB-lite"/>
    </source>
</evidence>
<dbReference type="GO" id="GO:0008654">
    <property type="term" value="P:phospholipid biosynthetic process"/>
    <property type="evidence" value="ECO:0007669"/>
    <property type="project" value="InterPro"/>
</dbReference>
<name>A0AA37BF30_9ACTN</name>
<comment type="catalytic activity">
    <reaction evidence="1">
        <text>1D-myo-inositol 3-phosphate + CTP + H(+) = CDP-1L-myo-inositol + diphosphate</text>
        <dbReference type="Rhea" id="RHEA:30647"/>
        <dbReference type="ChEBI" id="CHEBI:15378"/>
        <dbReference type="ChEBI" id="CHEBI:33019"/>
        <dbReference type="ChEBI" id="CHEBI:37563"/>
        <dbReference type="ChEBI" id="CHEBI:58401"/>
        <dbReference type="ChEBI" id="CHEBI:62573"/>
        <dbReference type="EC" id="2.7.7.74"/>
    </reaction>
</comment>
<comment type="similarity">
    <text evidence="2">In the C-terminal section; belongs to the CDP-alcohol phosphatidyltransferase class-I family.</text>
</comment>
<dbReference type="InterPro" id="IPR043130">
    <property type="entry name" value="CDP-OH_PTrfase_TM_dom"/>
</dbReference>
<evidence type="ECO:0000256" key="4">
    <source>
        <dbReference type="ARBA" id="ARBA00012504"/>
    </source>
</evidence>
<evidence type="ECO:0000256" key="1">
    <source>
        <dbReference type="ARBA" id="ARBA00000729"/>
    </source>
</evidence>
<reference evidence="12" key="1">
    <citation type="journal article" date="2014" name="Int. J. Syst. Evol. Microbiol.">
        <title>Complete genome sequence of Corynebacterium casei LMG S-19264T (=DSM 44701T), isolated from a smear-ripened cheese.</title>
        <authorList>
            <consortium name="US DOE Joint Genome Institute (JGI-PGF)"/>
            <person name="Walter F."/>
            <person name="Albersmeier A."/>
            <person name="Kalinowski J."/>
            <person name="Ruckert C."/>
        </authorList>
    </citation>
    <scope>NUCLEOTIDE SEQUENCE</scope>
    <source>
        <strain evidence="12">JCM 3093</strain>
    </source>
</reference>
<feature type="transmembrane region" description="Helical" evidence="11">
    <location>
        <begin position="550"/>
        <end position="566"/>
    </location>
</feature>
<dbReference type="SUPFAM" id="SSF53448">
    <property type="entry name" value="Nucleotide-diphospho-sugar transferases"/>
    <property type="match status" value="1"/>
</dbReference>
<dbReference type="Gene3D" id="1.20.120.1760">
    <property type="match status" value="1"/>
</dbReference>
<gene>
    <name evidence="12" type="ORF">GCM10010126_17960</name>
</gene>
<evidence type="ECO:0000256" key="9">
    <source>
        <dbReference type="RuleBase" id="RU003750"/>
    </source>
</evidence>
<keyword evidence="11" id="KW-1133">Transmembrane helix</keyword>
<comment type="caution">
    <text evidence="12">The sequence shown here is derived from an EMBL/GenBank/DDBJ whole genome shotgun (WGS) entry which is preliminary data.</text>
</comment>
<evidence type="ECO:0000313" key="13">
    <source>
        <dbReference type="Proteomes" id="UP000627984"/>
    </source>
</evidence>
<comment type="similarity">
    <text evidence="9">Belongs to the CDP-alcohol phosphatidyltransferase class-I family.</text>
</comment>
<dbReference type="InterPro" id="IPR000462">
    <property type="entry name" value="CDP-OH_P_trans"/>
</dbReference>
<reference evidence="12" key="2">
    <citation type="submission" date="2022-09" db="EMBL/GenBank/DDBJ databases">
        <authorList>
            <person name="Sun Q."/>
            <person name="Ohkuma M."/>
        </authorList>
    </citation>
    <scope>NUCLEOTIDE SEQUENCE</scope>
    <source>
        <strain evidence="12">JCM 3093</strain>
    </source>
</reference>
<dbReference type="EMBL" id="BMQD01000004">
    <property type="protein sequence ID" value="GGK58771.1"/>
    <property type="molecule type" value="Genomic_DNA"/>
</dbReference>
<evidence type="ECO:0000256" key="7">
    <source>
        <dbReference type="ARBA" id="ARBA00022679"/>
    </source>
</evidence>
<dbReference type="Pfam" id="PF01066">
    <property type="entry name" value="CDP-OH_P_transf"/>
    <property type="match status" value="1"/>
</dbReference>
<proteinExistence type="inferred from homology"/>
<accession>A0AA37BF30</accession>
<evidence type="ECO:0000256" key="6">
    <source>
        <dbReference type="ARBA" id="ARBA00018322"/>
    </source>
</evidence>
<feature type="region of interest" description="Disordered" evidence="10">
    <location>
        <begin position="463"/>
        <end position="506"/>
    </location>
</feature>
<dbReference type="AlphaFoldDB" id="A0AA37BF30"/>
<keyword evidence="7 9" id="KW-0808">Transferase</keyword>
<dbReference type="RefSeq" id="WP_191894293.1">
    <property type="nucleotide sequence ID" value="NZ_BMQD01000004.1"/>
</dbReference>
<feature type="compositionally biased region" description="Pro residues" evidence="10">
    <location>
        <begin position="467"/>
        <end position="481"/>
    </location>
</feature>
<comment type="similarity">
    <text evidence="3">In the N-terminal section; belongs to the MobA family.</text>
</comment>
<evidence type="ECO:0000313" key="12">
    <source>
        <dbReference type="EMBL" id="GGK58771.1"/>
    </source>
</evidence>
<dbReference type="Proteomes" id="UP000627984">
    <property type="component" value="Unassembled WGS sequence"/>
</dbReference>
<evidence type="ECO:0000256" key="5">
    <source>
        <dbReference type="ARBA" id="ARBA00013268"/>
    </source>
</evidence>
<dbReference type="GO" id="GO:0016020">
    <property type="term" value="C:membrane"/>
    <property type="evidence" value="ECO:0007669"/>
    <property type="project" value="InterPro"/>
</dbReference>
<organism evidence="12 13">
    <name type="scientific">Planomonospora parontospora</name>
    <dbReference type="NCBI Taxonomy" id="58119"/>
    <lineage>
        <taxon>Bacteria</taxon>
        <taxon>Bacillati</taxon>
        <taxon>Actinomycetota</taxon>
        <taxon>Actinomycetes</taxon>
        <taxon>Streptosporangiales</taxon>
        <taxon>Streptosporangiaceae</taxon>
        <taxon>Planomonospora</taxon>
    </lineage>
</organism>
<evidence type="ECO:0000256" key="3">
    <source>
        <dbReference type="ARBA" id="ARBA00007897"/>
    </source>
</evidence>
<dbReference type="EC" id="2.7.7.74" evidence="4"/>